<sequence length="220" mass="25084">MSELNQKSGFAEYFEALFIAIILALFIRSFIVQAFTIPSGSMLQTLQIGDYLLVNKFTYGVRFPFAVKETNPTGGTWWSRHSVVLGPELVHMNDPQRHDIIVFEYPKDPSIHYIKRVIGVPGDTVEVREKVLYVNGEKQEEPYVQHVRNYPGPGDNFGPVVVPDGKYFCMGDNRDESYDSRFWGFVDRSAVVGKALVLYWSMDGISSIRWSRIGKPVHNL</sequence>
<comment type="caution">
    <text evidence="9">The sequence shown here is derived from an EMBL/GenBank/DDBJ whole genome shotgun (WGS) entry which is preliminary data.</text>
</comment>
<evidence type="ECO:0000313" key="10">
    <source>
        <dbReference type="Proteomes" id="UP000503840"/>
    </source>
</evidence>
<feature type="active site" evidence="6">
    <location>
        <position position="115"/>
    </location>
</feature>
<evidence type="ECO:0000256" key="4">
    <source>
        <dbReference type="ARBA" id="ARBA00019232"/>
    </source>
</evidence>
<comment type="catalytic activity">
    <reaction evidence="1 7">
        <text>Cleavage of hydrophobic, N-terminal signal or leader sequences from secreted and periplasmic proteins.</text>
        <dbReference type="EC" id="3.4.21.89"/>
    </reaction>
</comment>
<accession>A0A7J0BIB3</accession>
<dbReference type="PROSITE" id="PS00761">
    <property type="entry name" value="SPASE_I_3"/>
    <property type="match status" value="1"/>
</dbReference>
<dbReference type="InterPro" id="IPR019758">
    <property type="entry name" value="Pept_S26A_signal_pept_1_CS"/>
</dbReference>
<dbReference type="PRINTS" id="PR00727">
    <property type="entry name" value="LEADERPTASE"/>
</dbReference>
<protein>
    <recommendedName>
        <fullName evidence="4 7">Signal peptidase I</fullName>
        <ecNumber evidence="3 7">3.4.21.89</ecNumber>
    </recommendedName>
</protein>
<dbReference type="GO" id="GO:0004252">
    <property type="term" value="F:serine-type endopeptidase activity"/>
    <property type="evidence" value="ECO:0007669"/>
    <property type="project" value="InterPro"/>
</dbReference>
<dbReference type="GO" id="GO:0009003">
    <property type="term" value="F:signal peptidase activity"/>
    <property type="evidence" value="ECO:0007669"/>
    <property type="project" value="UniProtKB-EC"/>
</dbReference>
<gene>
    <name evidence="9" type="primary">lepB</name>
    <name evidence="9" type="ORF">DSM101010T_12500</name>
</gene>
<dbReference type="EMBL" id="BLVO01000012">
    <property type="protein sequence ID" value="GFM32885.1"/>
    <property type="molecule type" value="Genomic_DNA"/>
</dbReference>
<feature type="active site" evidence="6">
    <location>
        <position position="41"/>
    </location>
</feature>
<dbReference type="NCBIfam" id="TIGR02227">
    <property type="entry name" value="sigpep_I_bact"/>
    <property type="match status" value="1"/>
</dbReference>
<dbReference type="GO" id="GO:0006465">
    <property type="term" value="P:signal peptide processing"/>
    <property type="evidence" value="ECO:0007669"/>
    <property type="project" value="InterPro"/>
</dbReference>
<dbReference type="AlphaFoldDB" id="A0A7J0BIB3"/>
<evidence type="ECO:0000256" key="1">
    <source>
        <dbReference type="ARBA" id="ARBA00000677"/>
    </source>
</evidence>
<dbReference type="Proteomes" id="UP000503840">
    <property type="component" value="Unassembled WGS sequence"/>
</dbReference>
<organism evidence="9 10">
    <name type="scientific">Desulfovibrio subterraneus</name>
    <dbReference type="NCBI Taxonomy" id="2718620"/>
    <lineage>
        <taxon>Bacteria</taxon>
        <taxon>Pseudomonadati</taxon>
        <taxon>Thermodesulfobacteriota</taxon>
        <taxon>Desulfovibrionia</taxon>
        <taxon>Desulfovibrionales</taxon>
        <taxon>Desulfovibrionaceae</taxon>
        <taxon>Desulfovibrio</taxon>
    </lineage>
</organism>
<dbReference type="PANTHER" id="PTHR43390:SF1">
    <property type="entry name" value="CHLOROPLAST PROCESSING PEPTIDASE"/>
    <property type="match status" value="1"/>
</dbReference>
<name>A0A7J0BIB3_9BACT</name>
<evidence type="ECO:0000256" key="6">
    <source>
        <dbReference type="PIRSR" id="PIRSR600223-1"/>
    </source>
</evidence>
<dbReference type="InterPro" id="IPR019757">
    <property type="entry name" value="Pept_S26A_signal_pept_1_Lys-AS"/>
</dbReference>
<dbReference type="PROSITE" id="PS00760">
    <property type="entry name" value="SPASE_I_2"/>
    <property type="match status" value="1"/>
</dbReference>
<dbReference type="EC" id="3.4.21.89" evidence="3 7"/>
<evidence type="ECO:0000256" key="2">
    <source>
        <dbReference type="ARBA" id="ARBA00009370"/>
    </source>
</evidence>
<keyword evidence="5 7" id="KW-0378">Hydrolase</keyword>
<reference evidence="9 10" key="1">
    <citation type="submission" date="2020-05" db="EMBL/GenBank/DDBJ databases">
        <title>Draft genome sequence of Desulfovibrio sp. strain HN2T.</title>
        <authorList>
            <person name="Ueno A."/>
            <person name="Tamazawa S."/>
            <person name="Tamamura S."/>
            <person name="Murakami T."/>
            <person name="Kiyama T."/>
            <person name="Inomata H."/>
            <person name="Amano Y."/>
            <person name="Miyakawa K."/>
            <person name="Tamaki H."/>
            <person name="Naganuma T."/>
            <person name="Kaneko K."/>
        </authorList>
    </citation>
    <scope>NUCLEOTIDE SEQUENCE [LARGE SCALE GENOMIC DNA]</scope>
    <source>
        <strain evidence="9 10">HN2</strain>
    </source>
</reference>
<keyword evidence="10" id="KW-1185">Reference proteome</keyword>
<dbReference type="RefSeq" id="WP_174404546.1">
    <property type="nucleotide sequence ID" value="NZ_BLVO01000012.1"/>
</dbReference>
<evidence type="ECO:0000256" key="5">
    <source>
        <dbReference type="ARBA" id="ARBA00022801"/>
    </source>
</evidence>
<dbReference type="CDD" id="cd06530">
    <property type="entry name" value="S26_SPase_I"/>
    <property type="match status" value="1"/>
</dbReference>
<dbReference type="GO" id="GO:0016020">
    <property type="term" value="C:membrane"/>
    <property type="evidence" value="ECO:0007669"/>
    <property type="project" value="UniProtKB-SubCell"/>
</dbReference>
<proteinExistence type="inferred from homology"/>
<comment type="similarity">
    <text evidence="2 7">Belongs to the peptidase S26 family.</text>
</comment>
<evidence type="ECO:0000256" key="3">
    <source>
        <dbReference type="ARBA" id="ARBA00013208"/>
    </source>
</evidence>
<evidence type="ECO:0000313" key="9">
    <source>
        <dbReference type="EMBL" id="GFM32885.1"/>
    </source>
</evidence>
<dbReference type="InterPro" id="IPR036286">
    <property type="entry name" value="LexA/Signal_pep-like_sf"/>
</dbReference>
<evidence type="ECO:0000256" key="7">
    <source>
        <dbReference type="RuleBase" id="RU362042"/>
    </source>
</evidence>
<comment type="subcellular location">
    <subcellularLocation>
        <location evidence="7">Membrane</location>
        <topology evidence="7">Single-pass type II membrane protein</topology>
    </subcellularLocation>
</comment>
<dbReference type="SUPFAM" id="SSF51306">
    <property type="entry name" value="LexA/Signal peptidase"/>
    <property type="match status" value="1"/>
</dbReference>
<dbReference type="Gene3D" id="2.10.109.10">
    <property type="entry name" value="Umud Fragment, subunit A"/>
    <property type="match status" value="1"/>
</dbReference>
<keyword evidence="7" id="KW-0645">Protease</keyword>
<dbReference type="InterPro" id="IPR000223">
    <property type="entry name" value="Pept_S26A_signal_pept_1"/>
</dbReference>
<evidence type="ECO:0000259" key="8">
    <source>
        <dbReference type="Pfam" id="PF10502"/>
    </source>
</evidence>
<dbReference type="PANTHER" id="PTHR43390">
    <property type="entry name" value="SIGNAL PEPTIDASE I"/>
    <property type="match status" value="1"/>
</dbReference>
<feature type="domain" description="Peptidase S26" evidence="8">
    <location>
        <begin position="11"/>
        <end position="200"/>
    </location>
</feature>
<dbReference type="Pfam" id="PF10502">
    <property type="entry name" value="Peptidase_S26"/>
    <property type="match status" value="1"/>
</dbReference>
<dbReference type="InterPro" id="IPR019533">
    <property type="entry name" value="Peptidase_S26"/>
</dbReference>